<evidence type="ECO:0000313" key="1">
    <source>
        <dbReference type="EMBL" id="SUZ53863.1"/>
    </source>
</evidence>
<dbReference type="AlphaFoldDB" id="A0A381NK12"/>
<gene>
    <name evidence="1" type="ORF">METZ01_LOCUS6717</name>
</gene>
<evidence type="ECO:0008006" key="2">
    <source>
        <dbReference type="Google" id="ProtNLM"/>
    </source>
</evidence>
<organism evidence="1">
    <name type="scientific">marine metagenome</name>
    <dbReference type="NCBI Taxonomy" id="408172"/>
    <lineage>
        <taxon>unclassified sequences</taxon>
        <taxon>metagenomes</taxon>
        <taxon>ecological metagenomes</taxon>
    </lineage>
</organism>
<name>A0A381NK12_9ZZZZ</name>
<sequence>MTKSIFTLLVVLTWFSLVTVNANENPVEFKTDFRYRYEFVDDDSKDSSRRRNRIRSRFGLTGAINEQLKINLRFATAEKNPTGANQDLGHDFSLKDIGLDQLYFDYSISDNASILGGKVENPFYRANKSQLIFDRDYNPEGLALQFNKGIVFGSIGAFSMDEHESVDAISINGLQIGISSKTSAGAKFKIALARYTFDDIHGRPASEITWNGKIFGNPIDANENYLNDYAVNNISAEISTNVGSKKIPTVFFIDWVNNSDANSDDKGFQIGLQLAFIDAWKMTYFYKDAEKNAVFGALTDSNFGGGGAGHKGHVVNLSYTFSKNFSTEFTWFNNDKKMTTDYTKIFLDLKYKY</sequence>
<dbReference type="InterPro" id="IPR032638">
    <property type="entry name" value="Porin_5"/>
</dbReference>
<proteinExistence type="predicted"/>
<dbReference type="EMBL" id="UINC01000354">
    <property type="protein sequence ID" value="SUZ53863.1"/>
    <property type="molecule type" value="Genomic_DNA"/>
</dbReference>
<dbReference type="Pfam" id="PF16930">
    <property type="entry name" value="Porin_5"/>
    <property type="match status" value="2"/>
</dbReference>
<dbReference type="SUPFAM" id="SSF56935">
    <property type="entry name" value="Porins"/>
    <property type="match status" value="1"/>
</dbReference>
<reference evidence="1" key="1">
    <citation type="submission" date="2018-05" db="EMBL/GenBank/DDBJ databases">
        <authorList>
            <person name="Lanie J.A."/>
            <person name="Ng W.-L."/>
            <person name="Kazmierczak K.M."/>
            <person name="Andrzejewski T.M."/>
            <person name="Davidsen T.M."/>
            <person name="Wayne K.J."/>
            <person name="Tettelin H."/>
            <person name="Glass J.I."/>
            <person name="Rusch D."/>
            <person name="Podicherti R."/>
            <person name="Tsui H.-C.T."/>
            <person name="Winkler M.E."/>
        </authorList>
    </citation>
    <scope>NUCLEOTIDE SEQUENCE</scope>
</reference>
<accession>A0A381NK12</accession>
<protein>
    <recommendedName>
        <fullName evidence="2">Alginate export domain-containing protein</fullName>
    </recommendedName>
</protein>